<evidence type="ECO:0000313" key="4">
    <source>
        <dbReference type="Proteomes" id="UP000215181"/>
    </source>
</evidence>
<evidence type="ECO:0000259" key="2">
    <source>
        <dbReference type="PROSITE" id="PS50846"/>
    </source>
</evidence>
<dbReference type="OrthoDB" id="9813965at2"/>
<dbReference type="InterPro" id="IPR017969">
    <property type="entry name" value="Heavy-metal-associated_CS"/>
</dbReference>
<proteinExistence type="predicted"/>
<dbReference type="InterPro" id="IPR006121">
    <property type="entry name" value="HMA_dom"/>
</dbReference>
<dbReference type="RefSeq" id="WP_094268492.1">
    <property type="nucleotide sequence ID" value="NZ_JAQVFK010000006.1"/>
</dbReference>
<dbReference type="GO" id="GO:0046872">
    <property type="term" value="F:metal ion binding"/>
    <property type="evidence" value="ECO:0007669"/>
    <property type="project" value="UniProtKB-KW"/>
</dbReference>
<dbReference type="Gene3D" id="3.30.70.100">
    <property type="match status" value="1"/>
</dbReference>
<organism evidence="3 4">
    <name type="scientific">Thauera propionica</name>
    <dbReference type="NCBI Taxonomy" id="2019431"/>
    <lineage>
        <taxon>Bacteria</taxon>
        <taxon>Pseudomonadati</taxon>
        <taxon>Pseudomonadota</taxon>
        <taxon>Betaproteobacteria</taxon>
        <taxon>Rhodocyclales</taxon>
        <taxon>Zoogloeaceae</taxon>
        <taxon>Thauera</taxon>
    </lineage>
</organism>
<feature type="domain" description="HMA" evidence="2">
    <location>
        <begin position="2"/>
        <end position="68"/>
    </location>
</feature>
<dbReference type="InterPro" id="IPR036163">
    <property type="entry name" value="HMA_dom_sf"/>
</dbReference>
<sequence>MNEVTIKVEGMSCGGCVKNVTGVLKALPGVADAQVSLAEASATVRYDPAKVSVAALREAVENAGFDSPA</sequence>
<protein>
    <submittedName>
        <fullName evidence="3">Heavy metal transporter</fullName>
    </submittedName>
</protein>
<comment type="caution">
    <text evidence="3">The sequence shown here is derived from an EMBL/GenBank/DDBJ whole genome shotgun (WGS) entry which is preliminary data.</text>
</comment>
<evidence type="ECO:0000256" key="1">
    <source>
        <dbReference type="ARBA" id="ARBA00022723"/>
    </source>
</evidence>
<dbReference type="SUPFAM" id="SSF55008">
    <property type="entry name" value="HMA, heavy metal-associated domain"/>
    <property type="match status" value="1"/>
</dbReference>
<dbReference type="PROSITE" id="PS50846">
    <property type="entry name" value="HMA_2"/>
    <property type="match status" value="1"/>
</dbReference>
<dbReference type="CDD" id="cd00371">
    <property type="entry name" value="HMA"/>
    <property type="match status" value="1"/>
</dbReference>
<dbReference type="PANTHER" id="PTHR46594">
    <property type="entry name" value="P-TYPE CATION-TRANSPORTING ATPASE"/>
    <property type="match status" value="1"/>
</dbReference>
<dbReference type="EMBL" id="NOIH01000012">
    <property type="protein sequence ID" value="OYD53706.1"/>
    <property type="molecule type" value="Genomic_DNA"/>
</dbReference>
<accession>A0A235EXD4</accession>
<dbReference type="PRINTS" id="PR00942">
    <property type="entry name" value="CUATPASEI"/>
</dbReference>
<dbReference type="FunFam" id="3.30.70.100:FF:000005">
    <property type="entry name" value="Copper-exporting P-type ATPase A"/>
    <property type="match status" value="1"/>
</dbReference>
<name>A0A235EXD4_9RHOO</name>
<dbReference type="PANTHER" id="PTHR46594:SF4">
    <property type="entry name" value="P-TYPE CATION-TRANSPORTING ATPASE"/>
    <property type="match status" value="1"/>
</dbReference>
<dbReference type="Pfam" id="PF00403">
    <property type="entry name" value="HMA"/>
    <property type="match status" value="1"/>
</dbReference>
<dbReference type="Proteomes" id="UP000215181">
    <property type="component" value="Unassembled WGS sequence"/>
</dbReference>
<evidence type="ECO:0000313" key="3">
    <source>
        <dbReference type="EMBL" id="OYD53706.1"/>
    </source>
</evidence>
<gene>
    <name evidence="3" type="ORF">CGK74_10780</name>
</gene>
<dbReference type="AlphaFoldDB" id="A0A235EXD4"/>
<keyword evidence="1" id="KW-0479">Metal-binding</keyword>
<dbReference type="PROSITE" id="PS01047">
    <property type="entry name" value="HMA_1"/>
    <property type="match status" value="1"/>
</dbReference>
<reference evidence="3 4" key="1">
    <citation type="submission" date="2017-07" db="EMBL/GenBank/DDBJ databases">
        <title>Thauera sp. KNDSS-Mac4 genome sequence and assembly.</title>
        <authorList>
            <person name="Mayilraj S."/>
        </authorList>
    </citation>
    <scope>NUCLEOTIDE SEQUENCE [LARGE SCALE GENOMIC DNA]</scope>
    <source>
        <strain evidence="3 4">KNDSS-Mac4</strain>
    </source>
</reference>
<keyword evidence="4" id="KW-1185">Reference proteome</keyword>